<dbReference type="Proteomes" id="UP000199045">
    <property type="component" value="Unassembled WGS sequence"/>
</dbReference>
<keyword evidence="3" id="KW-0804">Transcription</keyword>
<dbReference type="PANTHER" id="PTHR33204">
    <property type="entry name" value="TRANSCRIPTIONAL REGULATOR, MARR FAMILY"/>
    <property type="match status" value="1"/>
</dbReference>
<dbReference type="InterPro" id="IPR002577">
    <property type="entry name" value="HTH_HxlR"/>
</dbReference>
<evidence type="ECO:0000313" key="6">
    <source>
        <dbReference type="Proteomes" id="UP000199045"/>
    </source>
</evidence>
<feature type="domain" description="HTH hxlR-type" evidence="4">
    <location>
        <begin position="28"/>
        <end position="131"/>
    </location>
</feature>
<dbReference type="InterPro" id="IPR036390">
    <property type="entry name" value="WH_DNA-bd_sf"/>
</dbReference>
<dbReference type="RefSeq" id="WP_317042850.1">
    <property type="nucleotide sequence ID" value="NZ_FNBN01000009.1"/>
</dbReference>
<dbReference type="EMBL" id="FNBN01000009">
    <property type="protein sequence ID" value="SDH20269.1"/>
    <property type="molecule type" value="Genomic_DNA"/>
</dbReference>
<keyword evidence="1" id="KW-0805">Transcription regulation</keyword>
<name>A0A1G8AHB0_CHIFI</name>
<keyword evidence="2 5" id="KW-0238">DNA-binding</keyword>
<dbReference type="Gene3D" id="1.10.10.10">
    <property type="entry name" value="Winged helix-like DNA-binding domain superfamily/Winged helix DNA-binding domain"/>
    <property type="match status" value="1"/>
</dbReference>
<dbReference type="STRING" id="104663.SAMN04488121_109255"/>
<reference evidence="5 6" key="1">
    <citation type="submission" date="2016-10" db="EMBL/GenBank/DDBJ databases">
        <authorList>
            <person name="de Groot N.N."/>
        </authorList>
    </citation>
    <scope>NUCLEOTIDE SEQUENCE [LARGE SCALE GENOMIC DNA]</scope>
    <source>
        <strain evidence="5 6">DSM 527</strain>
    </source>
</reference>
<dbReference type="GO" id="GO:0003677">
    <property type="term" value="F:DNA binding"/>
    <property type="evidence" value="ECO:0007669"/>
    <property type="project" value="UniProtKB-KW"/>
</dbReference>
<dbReference type="SUPFAM" id="SSF46785">
    <property type="entry name" value="Winged helix' DNA-binding domain"/>
    <property type="match status" value="1"/>
</dbReference>
<organism evidence="5 6">
    <name type="scientific">Chitinophaga filiformis</name>
    <name type="common">Myxococcus filiformis</name>
    <name type="synonym">Flexibacter filiformis</name>
    <dbReference type="NCBI Taxonomy" id="104663"/>
    <lineage>
        <taxon>Bacteria</taxon>
        <taxon>Pseudomonadati</taxon>
        <taxon>Bacteroidota</taxon>
        <taxon>Chitinophagia</taxon>
        <taxon>Chitinophagales</taxon>
        <taxon>Chitinophagaceae</taxon>
        <taxon>Chitinophaga</taxon>
    </lineage>
</organism>
<evidence type="ECO:0000313" key="5">
    <source>
        <dbReference type="EMBL" id="SDH20269.1"/>
    </source>
</evidence>
<accession>A0A1G8AHB0</accession>
<dbReference type="InterPro" id="IPR036388">
    <property type="entry name" value="WH-like_DNA-bd_sf"/>
</dbReference>
<dbReference type="Pfam" id="PF01638">
    <property type="entry name" value="HxlR"/>
    <property type="match status" value="1"/>
</dbReference>
<protein>
    <submittedName>
        <fullName evidence="5">DNA-binding transcriptional regulator, HxlR family</fullName>
    </submittedName>
</protein>
<sequence length="142" mass="15774">MDQASFEDFKCETEDQTGGKIKMGSSECSAALTAVGDALYVIGGKWKLRIIIALSEGFTRFNELQRRVEGISARVLSNELKDLELNGFLVRTVQVASPVIVEYKLTDYSDTLKNVLIALREWGTMHKANIKKRMKEAAQAAS</sequence>
<evidence type="ECO:0000259" key="4">
    <source>
        <dbReference type="PROSITE" id="PS51118"/>
    </source>
</evidence>
<evidence type="ECO:0000256" key="3">
    <source>
        <dbReference type="ARBA" id="ARBA00023163"/>
    </source>
</evidence>
<evidence type="ECO:0000256" key="2">
    <source>
        <dbReference type="ARBA" id="ARBA00023125"/>
    </source>
</evidence>
<proteinExistence type="predicted"/>
<dbReference type="AlphaFoldDB" id="A0A1G8AHB0"/>
<gene>
    <name evidence="5" type="ORF">SAMN04488121_109255</name>
</gene>
<evidence type="ECO:0000256" key="1">
    <source>
        <dbReference type="ARBA" id="ARBA00023015"/>
    </source>
</evidence>
<dbReference type="PROSITE" id="PS51118">
    <property type="entry name" value="HTH_HXLR"/>
    <property type="match status" value="1"/>
</dbReference>